<dbReference type="PANTHER" id="PTHR43194:SF2">
    <property type="entry name" value="PEROXISOMAL MEMBRANE PROTEIN LPX1"/>
    <property type="match status" value="1"/>
</dbReference>
<evidence type="ECO:0000259" key="1">
    <source>
        <dbReference type="Pfam" id="PF00561"/>
    </source>
</evidence>
<evidence type="ECO:0000313" key="3">
    <source>
        <dbReference type="Proteomes" id="UP000558192"/>
    </source>
</evidence>
<dbReference type="EMBL" id="JAATJC010000001">
    <property type="protein sequence ID" value="NJC06393.1"/>
    <property type="molecule type" value="Genomic_DNA"/>
</dbReference>
<sequence length="252" mass="27132">MSDITTHHWAASDGVDLVWHETGAGRPVILLHGLFSDANMNWIKFGHAARIAAGGRRVIMPDLRAHGASGRPHGAEHYPRGVLARDARELVAHLGLADFDLGGFSLGARTTVEAVGEGMRPGKAVLGGAGLEGLRNWQRRKTFFLEAIAGFDTLPRGDPHWLSIQFMKSQKIDRTAAALLLESFEDAFEGWLQAFTMPTLVVCGSEDDDNGSAEELAAAIPSATFVEVPGTHMSSVTKSEFGQAIADFLTEE</sequence>
<feature type="domain" description="AB hydrolase-1" evidence="1">
    <location>
        <begin position="27"/>
        <end position="112"/>
    </location>
</feature>
<accession>A0A7X5Y7U9</accession>
<dbReference type="InterPro" id="IPR050228">
    <property type="entry name" value="Carboxylesterase_BioH"/>
</dbReference>
<organism evidence="2 3">
    <name type="scientific">Sphingomonas kaistensis</name>
    <dbReference type="NCBI Taxonomy" id="298708"/>
    <lineage>
        <taxon>Bacteria</taxon>
        <taxon>Pseudomonadati</taxon>
        <taxon>Pseudomonadota</taxon>
        <taxon>Alphaproteobacteria</taxon>
        <taxon>Sphingomonadales</taxon>
        <taxon>Sphingomonadaceae</taxon>
        <taxon>Sphingomonas</taxon>
    </lineage>
</organism>
<dbReference type="AlphaFoldDB" id="A0A7X5Y7U9"/>
<proteinExistence type="predicted"/>
<name>A0A7X5Y7U9_9SPHN</name>
<dbReference type="Pfam" id="PF00561">
    <property type="entry name" value="Abhydrolase_1"/>
    <property type="match status" value="1"/>
</dbReference>
<evidence type="ECO:0000313" key="2">
    <source>
        <dbReference type="EMBL" id="NJC06393.1"/>
    </source>
</evidence>
<dbReference type="RefSeq" id="WP_168069576.1">
    <property type="nucleotide sequence ID" value="NZ_JAATJC010000001.1"/>
</dbReference>
<dbReference type="Gene3D" id="3.40.50.1820">
    <property type="entry name" value="alpha/beta hydrolase"/>
    <property type="match status" value="1"/>
</dbReference>
<reference evidence="2 3" key="1">
    <citation type="submission" date="2020-03" db="EMBL/GenBank/DDBJ databases">
        <title>Genomic Encyclopedia of Type Strains, Phase IV (KMG-IV): sequencing the most valuable type-strain genomes for metagenomic binning, comparative biology and taxonomic classification.</title>
        <authorList>
            <person name="Goeker M."/>
        </authorList>
    </citation>
    <scope>NUCLEOTIDE SEQUENCE [LARGE SCALE GENOMIC DNA]</scope>
    <source>
        <strain evidence="2 3">DSM 16846</strain>
    </source>
</reference>
<gene>
    <name evidence="2" type="ORF">GGQ97_002186</name>
</gene>
<dbReference type="PANTHER" id="PTHR43194">
    <property type="entry name" value="HYDROLASE ALPHA/BETA FOLD FAMILY"/>
    <property type="match status" value="1"/>
</dbReference>
<comment type="caution">
    <text evidence="2">The sequence shown here is derived from an EMBL/GenBank/DDBJ whole genome shotgun (WGS) entry which is preliminary data.</text>
</comment>
<dbReference type="InterPro" id="IPR029058">
    <property type="entry name" value="AB_hydrolase_fold"/>
</dbReference>
<dbReference type="SUPFAM" id="SSF53474">
    <property type="entry name" value="alpha/beta-Hydrolases"/>
    <property type="match status" value="1"/>
</dbReference>
<dbReference type="Proteomes" id="UP000558192">
    <property type="component" value="Unassembled WGS sequence"/>
</dbReference>
<protein>
    <submittedName>
        <fullName evidence="2">Pimeloyl-ACP methyl ester carboxylesterase</fullName>
    </submittedName>
</protein>
<keyword evidence="3" id="KW-1185">Reference proteome</keyword>
<dbReference type="InterPro" id="IPR000073">
    <property type="entry name" value="AB_hydrolase_1"/>
</dbReference>